<keyword evidence="4" id="KW-1185">Reference proteome</keyword>
<comment type="caution">
    <text evidence="3">The sequence shown here is derived from an EMBL/GenBank/DDBJ whole genome shotgun (WGS) entry which is preliminary data.</text>
</comment>
<dbReference type="PANTHER" id="PTHR34136:SF1">
    <property type="entry name" value="UDP-N-ACETYL-D-MANNOSAMINURONIC ACID TRANSFERASE"/>
    <property type="match status" value="1"/>
</dbReference>
<evidence type="ECO:0000313" key="4">
    <source>
        <dbReference type="Proteomes" id="UP001596086"/>
    </source>
</evidence>
<dbReference type="Pfam" id="PF03808">
    <property type="entry name" value="Glyco_tran_WecG"/>
    <property type="match status" value="1"/>
</dbReference>
<evidence type="ECO:0000313" key="3">
    <source>
        <dbReference type="EMBL" id="MFC5549601.1"/>
    </source>
</evidence>
<dbReference type="EMBL" id="JBHSMZ010000008">
    <property type="protein sequence ID" value="MFC5549601.1"/>
    <property type="molecule type" value="Genomic_DNA"/>
</dbReference>
<keyword evidence="2" id="KW-0808">Transferase</keyword>
<gene>
    <name evidence="3" type="ORF">ACFPO9_13880</name>
</gene>
<dbReference type="Proteomes" id="UP001596086">
    <property type="component" value="Unassembled WGS sequence"/>
</dbReference>
<proteinExistence type="predicted"/>
<reference evidence="4" key="1">
    <citation type="journal article" date="2019" name="Int. J. Syst. Evol. Microbiol.">
        <title>The Global Catalogue of Microorganisms (GCM) 10K type strain sequencing project: providing services to taxonomists for standard genome sequencing and annotation.</title>
        <authorList>
            <consortium name="The Broad Institute Genomics Platform"/>
            <consortium name="The Broad Institute Genome Sequencing Center for Infectious Disease"/>
            <person name="Wu L."/>
            <person name="Ma J."/>
        </authorList>
    </citation>
    <scope>NUCLEOTIDE SEQUENCE [LARGE SCALE GENOMIC DNA]</scope>
    <source>
        <strain evidence="4">CGMCC 4.5798</strain>
    </source>
</reference>
<dbReference type="RefSeq" id="WP_379771676.1">
    <property type="nucleotide sequence ID" value="NZ_JBHSMZ010000008.1"/>
</dbReference>
<organism evidence="3 4">
    <name type="scientific">Massilia aerilata</name>
    <dbReference type="NCBI Taxonomy" id="453817"/>
    <lineage>
        <taxon>Bacteria</taxon>
        <taxon>Pseudomonadati</taxon>
        <taxon>Pseudomonadota</taxon>
        <taxon>Betaproteobacteria</taxon>
        <taxon>Burkholderiales</taxon>
        <taxon>Oxalobacteraceae</taxon>
        <taxon>Telluria group</taxon>
        <taxon>Massilia</taxon>
    </lineage>
</organism>
<dbReference type="CDD" id="cd06533">
    <property type="entry name" value="Glyco_transf_WecG_TagA"/>
    <property type="match status" value="1"/>
</dbReference>
<name>A0ABW0RXN5_9BURK</name>
<protein>
    <submittedName>
        <fullName evidence="3">WecB/TagA/CpsF family glycosyltransferase</fullName>
    </submittedName>
</protein>
<keyword evidence="1" id="KW-0328">Glycosyltransferase</keyword>
<sequence>MKTQSQLRMEEGASRKGSKVLGTWIDAVGWDEAVEQVVSWGNSRASRYVCVCNVHSVVTATGDAEFRHALGAADMATCDGAPIAWTLRRLGFPKQERIAGPDLMWRYLRRAEALGHRVYLYGSTDQTLRKLRDRCALEFPRMLVAGTHAPRFGHCSLADDEADIAAINASGANVVFVGLGCPKQEKWMAAHRERIHAVMVGVGAAFDYHAGTQRRAPVWLQDHGLEWLYRLAAEPRRLMRRYLVTNTLFVVRISLQLAHSKWASKRHPWSGEIETGEVYQDLH</sequence>
<accession>A0ABW0RXN5</accession>
<dbReference type="NCBIfam" id="TIGR00696">
    <property type="entry name" value="wecG_tagA_cpsF"/>
    <property type="match status" value="1"/>
</dbReference>
<evidence type="ECO:0000256" key="2">
    <source>
        <dbReference type="ARBA" id="ARBA00022679"/>
    </source>
</evidence>
<dbReference type="InterPro" id="IPR004629">
    <property type="entry name" value="WecG_TagA_CpsF"/>
</dbReference>
<evidence type="ECO:0000256" key="1">
    <source>
        <dbReference type="ARBA" id="ARBA00022676"/>
    </source>
</evidence>
<dbReference type="PANTHER" id="PTHR34136">
    <property type="match status" value="1"/>
</dbReference>